<dbReference type="InterPro" id="IPR041522">
    <property type="entry name" value="CdaR_GGDEF"/>
</dbReference>
<keyword evidence="9" id="KW-0175">Coiled coil</keyword>
<dbReference type="SUPFAM" id="SSF52172">
    <property type="entry name" value="CheY-like"/>
    <property type="match status" value="1"/>
</dbReference>
<dbReference type="PROSITE" id="PS01124">
    <property type="entry name" value="HTH_ARAC_FAMILY_2"/>
    <property type="match status" value="1"/>
</dbReference>
<evidence type="ECO:0000256" key="6">
    <source>
        <dbReference type="ARBA" id="ARBA00023125"/>
    </source>
</evidence>
<feature type="domain" description="HTH araC/xylS-type" evidence="10">
    <location>
        <begin position="356"/>
        <end position="455"/>
    </location>
</feature>
<evidence type="ECO:0000313" key="13">
    <source>
        <dbReference type="Proteomes" id="UP001519344"/>
    </source>
</evidence>
<keyword evidence="6" id="KW-0238">DNA-binding</keyword>
<evidence type="ECO:0000313" key="12">
    <source>
        <dbReference type="EMBL" id="MBP1967858.1"/>
    </source>
</evidence>
<proteinExistence type="predicted"/>
<dbReference type="Proteomes" id="UP001519344">
    <property type="component" value="Unassembled WGS sequence"/>
</dbReference>
<dbReference type="InterPro" id="IPR009057">
    <property type="entry name" value="Homeodomain-like_sf"/>
</dbReference>
<evidence type="ECO:0000256" key="9">
    <source>
        <dbReference type="SAM" id="Coils"/>
    </source>
</evidence>
<name>A0ABS4IAC3_9BACL</name>
<evidence type="ECO:0000256" key="1">
    <source>
        <dbReference type="ARBA" id="ARBA00004496"/>
    </source>
</evidence>
<feature type="domain" description="Response regulatory" evidence="11">
    <location>
        <begin position="3"/>
        <end position="120"/>
    </location>
</feature>
<dbReference type="InterPro" id="IPR051552">
    <property type="entry name" value="HptR"/>
</dbReference>
<dbReference type="SUPFAM" id="SSF46689">
    <property type="entry name" value="Homeodomain-like"/>
    <property type="match status" value="2"/>
</dbReference>
<protein>
    <submittedName>
        <fullName evidence="12">Two-component system response regulator YesN</fullName>
    </submittedName>
</protein>
<gene>
    <name evidence="12" type="ORF">J2Z65_007140</name>
</gene>
<keyword evidence="7" id="KW-0804">Transcription</keyword>
<keyword evidence="4" id="KW-0902">Two-component regulatory system</keyword>
<dbReference type="PANTHER" id="PTHR42713:SF3">
    <property type="entry name" value="TRANSCRIPTIONAL REGULATORY PROTEIN HPTR"/>
    <property type="match status" value="1"/>
</dbReference>
<feature type="coiled-coil region" evidence="9">
    <location>
        <begin position="116"/>
        <end position="143"/>
    </location>
</feature>
<evidence type="ECO:0000256" key="4">
    <source>
        <dbReference type="ARBA" id="ARBA00023012"/>
    </source>
</evidence>
<sequence>MKKVILVDDEILIREVIRDTIQWEKEGFIYCGGAPDGEVALPMIEEFRPDILITDIKMPFMDGLELSSIVRERFPEIKIVIISGHGEFEYARTALRLGIEEYCVKPFGSADLLEILQRVSDKIDKERQAKEQIEHRIQEHGQNGTLSQSKLLNELCSGFITTSEAVHLSSKLQIDLLSQYYAVVVSDLRSITAPASPPEDISELMKQQEEELHVKYASEQTLMFKRSITECVWILKGDSPEQLQQELESFLHVQNQLTDDLPYTLSIGLGSIQDQMQGIHTSFLDAMEDMHWRRISHQNLQALRESNQVAPEQSIFLDRTKFVEFLKIGSPYLNHLTEQYWSRKSSSTDRYGELLSKVKHHIHEQYDKFDFSLQNIADHVNLSPGHLSKIFSQEMGQTFIEYLTQTRIQKAMELLQSTQAKSYEIAFMVGYNDANYFSNLFKRVTGMTTMQFRRSGQFRSLADNESVKHFVYKEK</sequence>
<evidence type="ECO:0000256" key="3">
    <source>
        <dbReference type="ARBA" id="ARBA00022553"/>
    </source>
</evidence>
<dbReference type="InterPro" id="IPR018060">
    <property type="entry name" value="HTH_AraC"/>
</dbReference>
<accession>A0ABS4IAC3</accession>
<comment type="subcellular location">
    <subcellularLocation>
        <location evidence="1">Cytoplasm</location>
    </subcellularLocation>
</comment>
<reference evidence="12 13" key="1">
    <citation type="submission" date="2021-03" db="EMBL/GenBank/DDBJ databases">
        <title>Genomic Encyclopedia of Type Strains, Phase IV (KMG-IV): sequencing the most valuable type-strain genomes for metagenomic binning, comparative biology and taxonomic classification.</title>
        <authorList>
            <person name="Goeker M."/>
        </authorList>
    </citation>
    <scope>NUCLEOTIDE SEQUENCE [LARGE SCALE GENOMIC DNA]</scope>
    <source>
        <strain evidence="12 13">DSM 24950</strain>
    </source>
</reference>
<dbReference type="CDD" id="cd17536">
    <property type="entry name" value="REC_YesN-like"/>
    <property type="match status" value="1"/>
</dbReference>
<dbReference type="InterPro" id="IPR001789">
    <property type="entry name" value="Sig_transdc_resp-reg_receiver"/>
</dbReference>
<dbReference type="Pfam" id="PF12833">
    <property type="entry name" value="HTH_18"/>
    <property type="match status" value="1"/>
</dbReference>
<dbReference type="Gene3D" id="3.40.50.2300">
    <property type="match status" value="1"/>
</dbReference>
<dbReference type="EMBL" id="JAGGKV010000047">
    <property type="protein sequence ID" value="MBP1967858.1"/>
    <property type="molecule type" value="Genomic_DNA"/>
</dbReference>
<dbReference type="Pfam" id="PF17853">
    <property type="entry name" value="GGDEF_2"/>
    <property type="match status" value="1"/>
</dbReference>
<evidence type="ECO:0000259" key="10">
    <source>
        <dbReference type="PROSITE" id="PS01124"/>
    </source>
</evidence>
<feature type="modified residue" description="4-aspartylphosphate" evidence="8">
    <location>
        <position position="55"/>
    </location>
</feature>
<evidence type="ECO:0000256" key="5">
    <source>
        <dbReference type="ARBA" id="ARBA00023015"/>
    </source>
</evidence>
<dbReference type="PANTHER" id="PTHR42713">
    <property type="entry name" value="HISTIDINE KINASE-RELATED"/>
    <property type="match status" value="1"/>
</dbReference>
<comment type="caution">
    <text evidence="12">The sequence shown here is derived from an EMBL/GenBank/DDBJ whole genome shotgun (WGS) entry which is preliminary data.</text>
</comment>
<evidence type="ECO:0000256" key="8">
    <source>
        <dbReference type="PROSITE-ProRule" id="PRU00169"/>
    </source>
</evidence>
<dbReference type="Gene3D" id="1.10.10.60">
    <property type="entry name" value="Homeodomain-like"/>
    <property type="match status" value="2"/>
</dbReference>
<dbReference type="SMART" id="SM00342">
    <property type="entry name" value="HTH_ARAC"/>
    <property type="match status" value="1"/>
</dbReference>
<keyword evidence="5" id="KW-0805">Transcription regulation</keyword>
<keyword evidence="3 8" id="KW-0597">Phosphoprotein</keyword>
<dbReference type="Pfam" id="PF00072">
    <property type="entry name" value="Response_reg"/>
    <property type="match status" value="1"/>
</dbReference>
<evidence type="ECO:0000256" key="7">
    <source>
        <dbReference type="ARBA" id="ARBA00023163"/>
    </source>
</evidence>
<dbReference type="PROSITE" id="PS50110">
    <property type="entry name" value="RESPONSE_REGULATORY"/>
    <property type="match status" value="1"/>
</dbReference>
<organism evidence="12 13">
    <name type="scientific">Paenibacillus aceris</name>
    <dbReference type="NCBI Taxonomy" id="869555"/>
    <lineage>
        <taxon>Bacteria</taxon>
        <taxon>Bacillati</taxon>
        <taxon>Bacillota</taxon>
        <taxon>Bacilli</taxon>
        <taxon>Bacillales</taxon>
        <taxon>Paenibacillaceae</taxon>
        <taxon>Paenibacillus</taxon>
    </lineage>
</organism>
<dbReference type="RefSeq" id="WP_167063109.1">
    <property type="nucleotide sequence ID" value="NZ_JAAOZR010000030.1"/>
</dbReference>
<evidence type="ECO:0000256" key="2">
    <source>
        <dbReference type="ARBA" id="ARBA00022490"/>
    </source>
</evidence>
<evidence type="ECO:0000259" key="11">
    <source>
        <dbReference type="PROSITE" id="PS50110"/>
    </source>
</evidence>
<dbReference type="InterPro" id="IPR011006">
    <property type="entry name" value="CheY-like_superfamily"/>
</dbReference>
<dbReference type="SMART" id="SM00448">
    <property type="entry name" value="REC"/>
    <property type="match status" value="1"/>
</dbReference>
<keyword evidence="13" id="KW-1185">Reference proteome</keyword>
<keyword evidence="2" id="KW-0963">Cytoplasm</keyword>